<sequence length="515" mass="55168">MPDVDVANTGILPAGGPGWQERVKGRVQESLQGSLQERLQERVGAARSGSEATAWARRRIVTGALVRGDAAAVLAACAGSLLVMAAAGALPGLAPATLAGWCALQIAALALCGLYGPIEAEPIERLRRRGLAAALTFGAAVLVGGSPSPWLWTAAGIAALLSIPFGHYAEGFVRARLVRRGVWGAATIVYGEGAAELARSLAARPELGLRPVGIVREPVSGLEPFRAAAPSGPAEEEGGAERMAELLATAEVALCTPGEREPGRFAWLTRHPFRQVIVAHQAPEVETVRLQTRCLGPIVGLVVRRAIFLPHNLRLKRAVDLAVTLPALILFGPLIGVLALAVKLADPGPAFYVQPRVGRDGRTIRVYKLRSMFRDAEARLAGHLAADEAARREWDRFCKLRDDPRVLPGIGGFIRRTSLDELPQLLNVLRGDMSVVGPRPFPAYHTERFGPAFQALRASVPPGLTGLWQISARSDGDLAVQEQQDSFYIRNWSIWIDLYILLETVPAVLTAKGAR</sequence>
<proteinExistence type="inferred from homology"/>
<dbReference type="PANTHER" id="PTHR30576">
    <property type="entry name" value="COLANIC BIOSYNTHESIS UDP-GLUCOSE LIPID CARRIER TRANSFERASE"/>
    <property type="match status" value="1"/>
</dbReference>
<dbReference type="InterPro" id="IPR003362">
    <property type="entry name" value="Bact_transf"/>
</dbReference>
<evidence type="ECO:0000256" key="7">
    <source>
        <dbReference type="ARBA" id="ARBA00023169"/>
    </source>
</evidence>
<keyword evidence="11" id="KW-1185">Reference proteome</keyword>
<comment type="subcellular location">
    <subcellularLocation>
        <location evidence="1">Membrane</location>
        <topology evidence="1">Multi-pass membrane protein</topology>
    </subcellularLocation>
</comment>
<feature type="transmembrane region" description="Helical" evidence="8">
    <location>
        <begin position="126"/>
        <end position="144"/>
    </location>
</feature>
<dbReference type="PANTHER" id="PTHR30576:SF0">
    <property type="entry name" value="UNDECAPRENYL-PHOSPHATE N-ACETYLGALACTOSAMINYL 1-PHOSPHATE TRANSFERASE-RELATED"/>
    <property type="match status" value="1"/>
</dbReference>
<evidence type="ECO:0000256" key="3">
    <source>
        <dbReference type="ARBA" id="ARBA00022679"/>
    </source>
</evidence>
<name>A0ABV1QHG3_9HYPH</name>
<feature type="transmembrane region" description="Helical" evidence="8">
    <location>
        <begin position="150"/>
        <end position="169"/>
    </location>
</feature>
<evidence type="ECO:0000256" key="4">
    <source>
        <dbReference type="ARBA" id="ARBA00022692"/>
    </source>
</evidence>
<comment type="caution">
    <text evidence="10">The sequence shown here is derived from an EMBL/GenBank/DDBJ whole genome shotgun (WGS) entry which is preliminary data.</text>
</comment>
<keyword evidence="4 8" id="KW-0812">Transmembrane</keyword>
<evidence type="ECO:0000313" key="10">
    <source>
        <dbReference type="EMBL" id="MER2248832.1"/>
    </source>
</evidence>
<evidence type="ECO:0000256" key="6">
    <source>
        <dbReference type="ARBA" id="ARBA00023136"/>
    </source>
</evidence>
<evidence type="ECO:0000256" key="5">
    <source>
        <dbReference type="ARBA" id="ARBA00022989"/>
    </source>
</evidence>
<keyword evidence="3" id="KW-0808">Transferase</keyword>
<dbReference type="RefSeq" id="WP_350392002.1">
    <property type="nucleotide sequence ID" value="NZ_JBELQE010000021.1"/>
</dbReference>
<feature type="transmembrane region" description="Helical" evidence="8">
    <location>
        <begin position="93"/>
        <end position="114"/>
    </location>
</feature>
<evidence type="ECO:0000313" key="11">
    <source>
        <dbReference type="Proteomes" id="UP001480955"/>
    </source>
</evidence>
<keyword evidence="7" id="KW-0270">Exopolysaccharide synthesis</keyword>
<keyword evidence="6 8" id="KW-0472">Membrane</keyword>
<feature type="transmembrane region" description="Helical" evidence="8">
    <location>
        <begin position="321"/>
        <end position="342"/>
    </location>
</feature>
<gene>
    <name evidence="10" type="ORF">ABS772_02780</name>
</gene>
<evidence type="ECO:0000256" key="1">
    <source>
        <dbReference type="ARBA" id="ARBA00004141"/>
    </source>
</evidence>
<accession>A0ABV1QHG3</accession>
<evidence type="ECO:0000256" key="8">
    <source>
        <dbReference type="SAM" id="Phobius"/>
    </source>
</evidence>
<dbReference type="Proteomes" id="UP001480955">
    <property type="component" value="Unassembled WGS sequence"/>
</dbReference>
<dbReference type="EMBL" id="JBELQE010000021">
    <property type="protein sequence ID" value="MER2248832.1"/>
    <property type="molecule type" value="Genomic_DNA"/>
</dbReference>
<evidence type="ECO:0000259" key="9">
    <source>
        <dbReference type="Pfam" id="PF02397"/>
    </source>
</evidence>
<feature type="transmembrane region" description="Helical" evidence="8">
    <location>
        <begin position="64"/>
        <end position="87"/>
    </location>
</feature>
<protein>
    <submittedName>
        <fullName evidence="10">Exopolysaccharide biosynthesis polyprenyl glycosylphosphotransferase</fullName>
    </submittedName>
</protein>
<dbReference type="InterPro" id="IPR017475">
    <property type="entry name" value="EPS_sugar_tfrase"/>
</dbReference>
<organism evidence="10 11">
    <name type="scientific">Methylorubrum podarium</name>
    <dbReference type="NCBI Taxonomy" id="200476"/>
    <lineage>
        <taxon>Bacteria</taxon>
        <taxon>Pseudomonadati</taxon>
        <taxon>Pseudomonadota</taxon>
        <taxon>Alphaproteobacteria</taxon>
        <taxon>Hyphomicrobiales</taxon>
        <taxon>Methylobacteriaceae</taxon>
        <taxon>Methylorubrum</taxon>
    </lineage>
</organism>
<reference evidence="10 11" key="1">
    <citation type="submission" date="2024-06" db="EMBL/GenBank/DDBJ databases">
        <authorList>
            <person name="Campbell A.G."/>
        </authorList>
    </citation>
    <scope>NUCLEOTIDE SEQUENCE [LARGE SCALE GENOMIC DNA]</scope>
    <source>
        <strain evidence="10 11">EM12</strain>
    </source>
</reference>
<evidence type="ECO:0000256" key="2">
    <source>
        <dbReference type="ARBA" id="ARBA00006464"/>
    </source>
</evidence>
<keyword evidence="5 8" id="KW-1133">Transmembrane helix</keyword>
<dbReference type="NCBIfam" id="TIGR03025">
    <property type="entry name" value="EPS_sugtrans"/>
    <property type="match status" value="1"/>
</dbReference>
<comment type="similarity">
    <text evidence="2">Belongs to the bacterial sugar transferase family.</text>
</comment>
<dbReference type="Pfam" id="PF02397">
    <property type="entry name" value="Bac_transf"/>
    <property type="match status" value="1"/>
</dbReference>
<feature type="domain" description="Bacterial sugar transferase" evidence="9">
    <location>
        <begin position="316"/>
        <end position="509"/>
    </location>
</feature>